<keyword evidence="7" id="KW-1185">Reference proteome</keyword>
<dbReference type="OrthoDB" id="425344at2759"/>
<evidence type="ECO:0000259" key="5">
    <source>
        <dbReference type="Pfam" id="PF01094"/>
    </source>
</evidence>
<organism evidence="6 7">
    <name type="scientific">Seminavis robusta</name>
    <dbReference type="NCBI Taxonomy" id="568900"/>
    <lineage>
        <taxon>Eukaryota</taxon>
        <taxon>Sar</taxon>
        <taxon>Stramenopiles</taxon>
        <taxon>Ochrophyta</taxon>
        <taxon>Bacillariophyta</taxon>
        <taxon>Bacillariophyceae</taxon>
        <taxon>Bacillariophycidae</taxon>
        <taxon>Naviculales</taxon>
        <taxon>Naviculaceae</taxon>
        <taxon>Seminavis</taxon>
    </lineage>
</organism>
<keyword evidence="6" id="KW-0675">Receptor</keyword>
<comment type="caution">
    <text evidence="6">The sequence shown here is derived from an EMBL/GenBank/DDBJ whole genome shotgun (WGS) entry which is preliminary data.</text>
</comment>
<evidence type="ECO:0000256" key="3">
    <source>
        <dbReference type="ARBA" id="ARBA00022989"/>
    </source>
</evidence>
<name>A0A9N8DL20_9STRA</name>
<gene>
    <name evidence="6" type="ORF">SEMRO_140_G065650.1</name>
</gene>
<proteinExistence type="predicted"/>
<evidence type="ECO:0000313" key="6">
    <source>
        <dbReference type="EMBL" id="CAB9502591.1"/>
    </source>
</evidence>
<dbReference type="SUPFAM" id="SSF53822">
    <property type="entry name" value="Periplasmic binding protein-like I"/>
    <property type="match status" value="1"/>
</dbReference>
<dbReference type="PANTHER" id="PTHR30483">
    <property type="entry name" value="LEUCINE-SPECIFIC-BINDING PROTEIN"/>
    <property type="match status" value="1"/>
</dbReference>
<dbReference type="InterPro" id="IPR028082">
    <property type="entry name" value="Peripla_BP_I"/>
</dbReference>
<keyword evidence="2" id="KW-0812">Transmembrane</keyword>
<dbReference type="EMBL" id="CAICTM010000139">
    <property type="protein sequence ID" value="CAB9502591.1"/>
    <property type="molecule type" value="Genomic_DNA"/>
</dbReference>
<dbReference type="Pfam" id="PF01094">
    <property type="entry name" value="ANF_receptor"/>
    <property type="match status" value="1"/>
</dbReference>
<evidence type="ECO:0000313" key="7">
    <source>
        <dbReference type="Proteomes" id="UP001153069"/>
    </source>
</evidence>
<dbReference type="Gene3D" id="3.40.50.2300">
    <property type="match status" value="2"/>
</dbReference>
<protein>
    <submittedName>
        <fullName evidence="6">Metabotropic glutamate receptor 3</fullName>
    </submittedName>
</protein>
<keyword evidence="3" id="KW-1133">Transmembrane helix</keyword>
<dbReference type="PANTHER" id="PTHR30483:SF6">
    <property type="entry name" value="PERIPLASMIC BINDING PROTEIN OF ABC TRANSPORTER FOR NATURAL AMINO ACIDS"/>
    <property type="match status" value="1"/>
</dbReference>
<reference evidence="6" key="1">
    <citation type="submission" date="2020-06" db="EMBL/GenBank/DDBJ databases">
        <authorList>
            <consortium name="Plant Systems Biology data submission"/>
        </authorList>
    </citation>
    <scope>NUCLEOTIDE SEQUENCE</scope>
    <source>
        <strain evidence="6">D6</strain>
    </source>
</reference>
<sequence length="454" mass="50113">MSATSSSSIRQVGPDRREGRLLSLHGFTGDDGNGARQVDPVFLEFTLAAYLAWRDFEERRGDILPHLPDLLEDCDFHWGLEVRDTALSPIVGVNELLEATDDPYDMPFAITGSLFSSVTLQVTTLAAALEIPQVSGTSTSMHLERSDLFARTVPTNAQDARAVMTYYHSLGVTRLASVFMNEPYGVQYNQALQQEAGRLGITLLFFPIEHGKVDQSMQDLKESQARFVFAIVLEGDWRMIIQSAYKHGVVGNSDYAWMAPDLTYLLNPTFGLDKEEESDIALAMHGLGIISLQMQASSQHLFDKALQELRKNTTQLQDFIGHTAYPDLFSNFSFASDAAPFLYHHLIYDSAIALGLAACSTPGLFKGADLYQQLLMTEFEGVSGNVSFDSVTGTRDAVGTQYRVDNLLISASRSTETVGSNNTAATSNIKVNLLIWASCEEKVIFLAGRFEVWI</sequence>
<comment type="subcellular location">
    <subcellularLocation>
        <location evidence="1">Membrane</location>
    </subcellularLocation>
</comment>
<dbReference type="AlphaFoldDB" id="A0A9N8DL20"/>
<keyword evidence="4" id="KW-0472">Membrane</keyword>
<evidence type="ECO:0000256" key="4">
    <source>
        <dbReference type="ARBA" id="ARBA00023136"/>
    </source>
</evidence>
<evidence type="ECO:0000256" key="2">
    <source>
        <dbReference type="ARBA" id="ARBA00022692"/>
    </source>
</evidence>
<accession>A0A9N8DL20</accession>
<feature type="domain" description="Receptor ligand binding region" evidence="5">
    <location>
        <begin position="80"/>
        <end position="390"/>
    </location>
</feature>
<dbReference type="InterPro" id="IPR001828">
    <property type="entry name" value="ANF_lig-bd_rcpt"/>
</dbReference>
<evidence type="ECO:0000256" key="1">
    <source>
        <dbReference type="ARBA" id="ARBA00004370"/>
    </source>
</evidence>
<dbReference type="Proteomes" id="UP001153069">
    <property type="component" value="Unassembled WGS sequence"/>
</dbReference>
<dbReference type="InterPro" id="IPR051010">
    <property type="entry name" value="BCAA_transport"/>
</dbReference>
<dbReference type="GO" id="GO:0016020">
    <property type="term" value="C:membrane"/>
    <property type="evidence" value="ECO:0007669"/>
    <property type="project" value="UniProtKB-SubCell"/>
</dbReference>